<dbReference type="OrthoDB" id="70161at2759"/>
<sequence length="320" mass="36276">IINNQGLVYSSRFVNSSRIPIESRYKYVLLKRWVLDLTLKDFYEFFRLRQLQRQPLAERFVISSRPSTSMNLSPFPGLSSFSFPSWVHIDTRELLSGGSRIFAAQSRARTGGHVSMGNVGDVRDDGKEDRERREQERTVQDDPESLLAHLRERSRETRKASASTLLRHLFTSFSSPTFASNDPSVCTRKPSSVFLHLDTLLHQLPYRYPYRYPNALSYMGSNVIDASVGLSPPSSPLGNVISFPIEGDPPQGQGRGQQRQDEEEASVPLYPPERVIPSFPPTHSSRRPTDVEAWLKKMNNGLGGGRGRQGDWGWGYNREC</sequence>
<feature type="region of interest" description="Disordered" evidence="1">
    <location>
        <begin position="112"/>
        <end position="142"/>
    </location>
</feature>
<comment type="caution">
    <text evidence="2">The sequence shown here is derived from an EMBL/GenBank/DDBJ whole genome shotgun (WGS) entry which is preliminary data.</text>
</comment>
<keyword evidence="3" id="KW-1185">Reference proteome</keyword>
<feature type="compositionally biased region" description="Basic and acidic residues" evidence="1">
    <location>
        <begin position="121"/>
        <end position="140"/>
    </location>
</feature>
<reference evidence="2" key="1">
    <citation type="submission" date="2020-11" db="EMBL/GenBank/DDBJ databases">
        <authorList>
            <consortium name="DOE Joint Genome Institute"/>
            <person name="Ahrendt S."/>
            <person name="Riley R."/>
            <person name="Andreopoulos W."/>
            <person name="Labutti K."/>
            <person name="Pangilinan J."/>
            <person name="Ruiz-Duenas F.J."/>
            <person name="Barrasa J.M."/>
            <person name="Sanchez-Garcia M."/>
            <person name="Camarero S."/>
            <person name="Miyauchi S."/>
            <person name="Serrano A."/>
            <person name="Linde D."/>
            <person name="Babiker R."/>
            <person name="Drula E."/>
            <person name="Ayuso-Fernandez I."/>
            <person name="Pacheco R."/>
            <person name="Padilla G."/>
            <person name="Ferreira P."/>
            <person name="Barriuso J."/>
            <person name="Kellner H."/>
            <person name="Castanera R."/>
            <person name="Alfaro M."/>
            <person name="Ramirez L."/>
            <person name="Pisabarro A.G."/>
            <person name="Kuo A."/>
            <person name="Tritt A."/>
            <person name="Lipzen A."/>
            <person name="He G."/>
            <person name="Yan M."/>
            <person name="Ng V."/>
            <person name="Cullen D."/>
            <person name="Martin F."/>
            <person name="Rosso M.-N."/>
            <person name="Henrissat B."/>
            <person name="Hibbett D."/>
            <person name="Martinez A.T."/>
            <person name="Grigoriev I.V."/>
        </authorList>
    </citation>
    <scope>NUCLEOTIDE SEQUENCE</scope>
    <source>
        <strain evidence="2">AH 40177</strain>
    </source>
</reference>
<dbReference type="EMBL" id="JADNRY010000216">
    <property type="protein sequence ID" value="KAF9061058.1"/>
    <property type="molecule type" value="Genomic_DNA"/>
</dbReference>
<organism evidence="2 3">
    <name type="scientific">Rhodocollybia butyracea</name>
    <dbReference type="NCBI Taxonomy" id="206335"/>
    <lineage>
        <taxon>Eukaryota</taxon>
        <taxon>Fungi</taxon>
        <taxon>Dikarya</taxon>
        <taxon>Basidiomycota</taxon>
        <taxon>Agaricomycotina</taxon>
        <taxon>Agaricomycetes</taxon>
        <taxon>Agaricomycetidae</taxon>
        <taxon>Agaricales</taxon>
        <taxon>Marasmiineae</taxon>
        <taxon>Omphalotaceae</taxon>
        <taxon>Rhodocollybia</taxon>
    </lineage>
</organism>
<gene>
    <name evidence="2" type="ORF">BDP27DRAFT_1338771</name>
</gene>
<name>A0A9P5PBZ3_9AGAR</name>
<dbReference type="Proteomes" id="UP000772434">
    <property type="component" value="Unassembled WGS sequence"/>
</dbReference>
<feature type="region of interest" description="Disordered" evidence="1">
    <location>
        <begin position="243"/>
        <end position="288"/>
    </location>
</feature>
<evidence type="ECO:0000256" key="1">
    <source>
        <dbReference type="SAM" id="MobiDB-lite"/>
    </source>
</evidence>
<evidence type="ECO:0000313" key="2">
    <source>
        <dbReference type="EMBL" id="KAF9061058.1"/>
    </source>
</evidence>
<proteinExistence type="predicted"/>
<feature type="non-terminal residue" evidence="2">
    <location>
        <position position="1"/>
    </location>
</feature>
<accession>A0A9P5PBZ3</accession>
<evidence type="ECO:0000313" key="3">
    <source>
        <dbReference type="Proteomes" id="UP000772434"/>
    </source>
</evidence>
<dbReference type="AlphaFoldDB" id="A0A9P5PBZ3"/>
<protein>
    <submittedName>
        <fullName evidence="2">Uncharacterized protein</fullName>
    </submittedName>
</protein>